<feature type="signal peptide" evidence="2">
    <location>
        <begin position="1"/>
        <end position="21"/>
    </location>
</feature>
<keyword evidence="4" id="KW-1185">Reference proteome</keyword>
<gene>
    <name evidence="3" type="ORF">LY79DRAFT_543688</name>
</gene>
<feature type="compositionally biased region" description="Gly residues" evidence="1">
    <location>
        <begin position="77"/>
        <end position="86"/>
    </location>
</feature>
<feature type="compositionally biased region" description="Low complexity" evidence="1">
    <location>
        <begin position="64"/>
        <end position="74"/>
    </location>
</feature>
<comment type="caution">
    <text evidence="3">The sequence shown here is derived from an EMBL/GenBank/DDBJ whole genome shotgun (WGS) entry which is preliminary data.</text>
</comment>
<dbReference type="AlphaFoldDB" id="A0AAD8Q6G4"/>
<evidence type="ECO:0000256" key="1">
    <source>
        <dbReference type="SAM" id="MobiDB-lite"/>
    </source>
</evidence>
<organism evidence="3 4">
    <name type="scientific">Colletotrichum navitas</name>
    <dbReference type="NCBI Taxonomy" id="681940"/>
    <lineage>
        <taxon>Eukaryota</taxon>
        <taxon>Fungi</taxon>
        <taxon>Dikarya</taxon>
        <taxon>Ascomycota</taxon>
        <taxon>Pezizomycotina</taxon>
        <taxon>Sordariomycetes</taxon>
        <taxon>Hypocreomycetidae</taxon>
        <taxon>Glomerellales</taxon>
        <taxon>Glomerellaceae</taxon>
        <taxon>Colletotrichum</taxon>
        <taxon>Colletotrichum graminicola species complex</taxon>
    </lineage>
</organism>
<protein>
    <submittedName>
        <fullName evidence="3">Uncharacterized protein</fullName>
    </submittedName>
</protein>
<dbReference type="GeneID" id="85441310"/>
<name>A0AAD8Q6G4_9PEZI</name>
<proteinExistence type="predicted"/>
<feature type="region of interest" description="Disordered" evidence="1">
    <location>
        <begin position="64"/>
        <end position="86"/>
    </location>
</feature>
<evidence type="ECO:0000313" key="3">
    <source>
        <dbReference type="EMBL" id="KAK1596605.1"/>
    </source>
</evidence>
<reference evidence="3" key="1">
    <citation type="submission" date="2021-06" db="EMBL/GenBank/DDBJ databases">
        <title>Comparative genomics, transcriptomics and evolutionary studies reveal genomic signatures of adaptation to plant cell wall in hemibiotrophic fungi.</title>
        <authorList>
            <consortium name="DOE Joint Genome Institute"/>
            <person name="Baroncelli R."/>
            <person name="Diaz J.F."/>
            <person name="Benocci T."/>
            <person name="Peng M."/>
            <person name="Battaglia E."/>
            <person name="Haridas S."/>
            <person name="Andreopoulos W."/>
            <person name="Labutti K."/>
            <person name="Pangilinan J."/>
            <person name="Floch G.L."/>
            <person name="Makela M.R."/>
            <person name="Henrissat B."/>
            <person name="Grigoriev I.V."/>
            <person name="Crouch J.A."/>
            <person name="De Vries R.P."/>
            <person name="Sukno S.A."/>
            <person name="Thon M.R."/>
        </authorList>
    </citation>
    <scope>NUCLEOTIDE SEQUENCE</scope>
    <source>
        <strain evidence="3">CBS 125086</strain>
    </source>
</reference>
<feature type="chain" id="PRO_5042124218" evidence="2">
    <location>
        <begin position="22"/>
        <end position="86"/>
    </location>
</feature>
<keyword evidence="2" id="KW-0732">Signal</keyword>
<evidence type="ECO:0000313" key="4">
    <source>
        <dbReference type="Proteomes" id="UP001230504"/>
    </source>
</evidence>
<dbReference type="EMBL" id="JAHLJV010000011">
    <property type="protein sequence ID" value="KAK1596605.1"/>
    <property type="molecule type" value="Genomic_DNA"/>
</dbReference>
<dbReference type="Proteomes" id="UP001230504">
    <property type="component" value="Unassembled WGS sequence"/>
</dbReference>
<evidence type="ECO:0000256" key="2">
    <source>
        <dbReference type="SAM" id="SignalP"/>
    </source>
</evidence>
<accession>A0AAD8Q6G4</accession>
<dbReference type="RefSeq" id="XP_060417458.1">
    <property type="nucleotide sequence ID" value="XM_060557070.1"/>
</dbReference>
<sequence length="86" mass="9236">MPPPIMNLPALHAVLLRYTFSSLCPVNQDELPDVALVHPGHVRDTAARWHSTFPRSGLLLLSPPHSSLPGQLQPTLGAGGGPDFRP</sequence>